<dbReference type="EMBL" id="CAJHNJ030000041">
    <property type="protein sequence ID" value="CAG9130412.1"/>
    <property type="molecule type" value="Genomic_DNA"/>
</dbReference>
<dbReference type="Proteomes" id="UP000653454">
    <property type="component" value="Unassembled WGS sequence"/>
</dbReference>
<organism evidence="2 3">
    <name type="scientific">Plutella xylostella</name>
    <name type="common">Diamondback moth</name>
    <name type="synonym">Plutella maculipennis</name>
    <dbReference type="NCBI Taxonomy" id="51655"/>
    <lineage>
        <taxon>Eukaryota</taxon>
        <taxon>Metazoa</taxon>
        <taxon>Ecdysozoa</taxon>
        <taxon>Arthropoda</taxon>
        <taxon>Hexapoda</taxon>
        <taxon>Insecta</taxon>
        <taxon>Pterygota</taxon>
        <taxon>Neoptera</taxon>
        <taxon>Endopterygota</taxon>
        <taxon>Lepidoptera</taxon>
        <taxon>Glossata</taxon>
        <taxon>Ditrysia</taxon>
        <taxon>Yponomeutoidea</taxon>
        <taxon>Plutellidae</taxon>
        <taxon>Plutella</taxon>
    </lineage>
</organism>
<proteinExistence type="predicted"/>
<evidence type="ECO:0000313" key="3">
    <source>
        <dbReference type="Proteomes" id="UP000653454"/>
    </source>
</evidence>
<dbReference type="AlphaFoldDB" id="A0A8S4FPG2"/>
<keyword evidence="3" id="KW-1185">Reference proteome</keyword>
<evidence type="ECO:0000256" key="1">
    <source>
        <dbReference type="SAM" id="MobiDB-lite"/>
    </source>
</evidence>
<sequence length="51" mass="5843">MGACVRARGDESNSQYPGDQLWRRKQLATPERKHHSFSAIFSSKHLLLDES</sequence>
<comment type="caution">
    <text evidence="2">The sequence shown here is derived from an EMBL/GenBank/DDBJ whole genome shotgun (WGS) entry which is preliminary data.</text>
</comment>
<evidence type="ECO:0000313" key="2">
    <source>
        <dbReference type="EMBL" id="CAG9130412.1"/>
    </source>
</evidence>
<name>A0A8S4FPG2_PLUXY</name>
<protein>
    <submittedName>
        <fullName evidence="2">(diamondback moth) hypothetical protein</fullName>
    </submittedName>
</protein>
<gene>
    <name evidence="2" type="ORF">PLXY2_LOCUS9904</name>
</gene>
<feature type="region of interest" description="Disordered" evidence="1">
    <location>
        <begin position="1"/>
        <end position="20"/>
    </location>
</feature>
<accession>A0A8S4FPG2</accession>
<reference evidence="2" key="1">
    <citation type="submission" date="2020-11" db="EMBL/GenBank/DDBJ databases">
        <authorList>
            <person name="Whiteford S."/>
        </authorList>
    </citation>
    <scope>NUCLEOTIDE SEQUENCE</scope>
</reference>